<keyword evidence="10" id="KW-1185">Reference proteome</keyword>
<dbReference type="InterPro" id="IPR052378">
    <property type="entry name" value="NosR_regulator"/>
</dbReference>
<keyword evidence="7" id="KW-1133">Transmembrane helix</keyword>
<feature type="transmembrane region" description="Helical" evidence="7">
    <location>
        <begin position="73"/>
        <end position="91"/>
    </location>
</feature>
<feature type="domain" description="4Fe-4S ferredoxin-type" evidence="8">
    <location>
        <begin position="250"/>
        <end position="273"/>
    </location>
</feature>
<dbReference type="InterPro" id="IPR017896">
    <property type="entry name" value="4Fe4S_Fe-S-bd"/>
</dbReference>
<comment type="subcellular location">
    <subcellularLocation>
        <location evidence="1">Cell membrane</location>
    </subcellularLocation>
</comment>
<dbReference type="Proteomes" id="UP000006250">
    <property type="component" value="Unassembled WGS sequence"/>
</dbReference>
<dbReference type="PROSITE" id="PS00198">
    <property type="entry name" value="4FE4S_FER_1"/>
    <property type="match status" value="2"/>
</dbReference>
<dbReference type="GO" id="GO:0051536">
    <property type="term" value="F:iron-sulfur cluster binding"/>
    <property type="evidence" value="ECO:0007669"/>
    <property type="project" value="UniProtKB-KW"/>
</dbReference>
<dbReference type="InterPro" id="IPR017900">
    <property type="entry name" value="4Fe4S_Fe_S_CS"/>
</dbReference>
<dbReference type="GO" id="GO:0046872">
    <property type="term" value="F:metal ion binding"/>
    <property type="evidence" value="ECO:0007669"/>
    <property type="project" value="UniProtKB-KW"/>
</dbReference>
<keyword evidence="2" id="KW-1003">Cell membrane</keyword>
<evidence type="ECO:0000259" key="8">
    <source>
        <dbReference type="PROSITE" id="PS51379"/>
    </source>
</evidence>
<gene>
    <name evidence="9" type="ORF">DesfrDRAFT_2575</name>
</gene>
<organism evidence="9 10">
    <name type="scientific">Solidesulfovibrio fructosivorans JJ]</name>
    <dbReference type="NCBI Taxonomy" id="596151"/>
    <lineage>
        <taxon>Bacteria</taxon>
        <taxon>Pseudomonadati</taxon>
        <taxon>Thermodesulfobacteriota</taxon>
        <taxon>Desulfovibrionia</taxon>
        <taxon>Desulfovibrionales</taxon>
        <taxon>Desulfovibrionaceae</taxon>
        <taxon>Solidesulfovibrio</taxon>
    </lineage>
</organism>
<sequence>MSQRFSPSFWSRIPQWFFFLASLYVGWRFILFCRYAVGAGPEAARPAGVEGFLPISALLGARHALATGTWDPVHPAGLTIFLAALAMAFFFRKAFCGHVCPVGFVIVRLGRLGQRLGLARSVPRRIEAALRTPKYLLLAFFLFTSFFGMDAASIEQFVRSSYNLTADARMLLFFLHPGMIALVVLGCLFVLGIVFRGSFCRWLCPYGALLGLLAKIGPTSLVRDPGRCTGCGRCRAVCPMDLPITAGPRPMECSGCASCVTACPQKASAARFGFLGRPAPWWLTAVGACGVFALAYAAAHMAGVWRTQLPGGMVAKLYAMALGG</sequence>
<keyword evidence="6 7" id="KW-0472">Membrane</keyword>
<evidence type="ECO:0000256" key="2">
    <source>
        <dbReference type="ARBA" id="ARBA00022475"/>
    </source>
</evidence>
<evidence type="ECO:0000256" key="5">
    <source>
        <dbReference type="ARBA" id="ARBA00023014"/>
    </source>
</evidence>
<evidence type="ECO:0000256" key="1">
    <source>
        <dbReference type="ARBA" id="ARBA00004236"/>
    </source>
</evidence>
<evidence type="ECO:0000256" key="6">
    <source>
        <dbReference type="ARBA" id="ARBA00023136"/>
    </source>
</evidence>
<dbReference type="SUPFAM" id="SSF54862">
    <property type="entry name" value="4Fe-4S ferredoxins"/>
    <property type="match status" value="1"/>
</dbReference>
<reference evidence="9 10" key="1">
    <citation type="submission" date="2010-08" db="EMBL/GenBank/DDBJ databases">
        <title>The draft genome of Desulfovibrio fructosovorans JJ.</title>
        <authorList>
            <consortium name="US DOE Joint Genome Institute (JGI-PGF)"/>
            <person name="Lucas S."/>
            <person name="Copeland A."/>
            <person name="Lapidus A."/>
            <person name="Cheng J.-F."/>
            <person name="Bruce D."/>
            <person name="Goodwin L."/>
            <person name="Pitluck S."/>
            <person name="Land M.L."/>
            <person name="Hauser L."/>
            <person name="Chang Y.-J."/>
            <person name="Jeffries C."/>
            <person name="Wall J.D."/>
            <person name="Stahl D.A."/>
            <person name="Arkin A.P."/>
            <person name="Dehal P."/>
            <person name="Stolyar S.M."/>
            <person name="Hazen T.C."/>
            <person name="Woyke T.J."/>
        </authorList>
    </citation>
    <scope>NUCLEOTIDE SEQUENCE [LARGE SCALE GENOMIC DNA]</scope>
    <source>
        <strain evidence="9 10">JJ</strain>
    </source>
</reference>
<evidence type="ECO:0000313" key="10">
    <source>
        <dbReference type="Proteomes" id="UP000006250"/>
    </source>
</evidence>
<dbReference type="Gene3D" id="3.30.70.20">
    <property type="match status" value="1"/>
</dbReference>
<keyword evidence="7" id="KW-0812">Transmembrane</keyword>
<dbReference type="PANTHER" id="PTHR30224">
    <property type="entry name" value="ELECTRON TRANSPORT PROTEIN"/>
    <property type="match status" value="1"/>
</dbReference>
<dbReference type="PANTHER" id="PTHR30224:SF4">
    <property type="entry name" value="ELECTRON TRANSPORT PROTEIN YCCM-RELATED"/>
    <property type="match status" value="1"/>
</dbReference>
<dbReference type="PROSITE" id="PS51379">
    <property type="entry name" value="4FE4S_FER_2"/>
    <property type="match status" value="2"/>
</dbReference>
<dbReference type="eggNOG" id="COG0348">
    <property type="taxonomic scope" value="Bacteria"/>
</dbReference>
<dbReference type="RefSeq" id="WP_005994466.1">
    <property type="nucleotide sequence ID" value="NZ_AECZ01000017.1"/>
</dbReference>
<keyword evidence="3" id="KW-0479">Metal-binding</keyword>
<dbReference type="EMBL" id="AECZ01000017">
    <property type="protein sequence ID" value="EFL50634.1"/>
    <property type="molecule type" value="Genomic_DNA"/>
</dbReference>
<dbReference type="Pfam" id="PF00037">
    <property type="entry name" value="Fer4"/>
    <property type="match status" value="1"/>
</dbReference>
<evidence type="ECO:0000256" key="4">
    <source>
        <dbReference type="ARBA" id="ARBA00023004"/>
    </source>
</evidence>
<dbReference type="AlphaFoldDB" id="E1JY60"/>
<feature type="transmembrane region" description="Helical" evidence="7">
    <location>
        <begin position="281"/>
        <end position="299"/>
    </location>
</feature>
<feature type="transmembrane region" description="Helical" evidence="7">
    <location>
        <begin position="174"/>
        <end position="195"/>
    </location>
</feature>
<feature type="transmembrane region" description="Helical" evidence="7">
    <location>
        <begin position="16"/>
        <end position="37"/>
    </location>
</feature>
<keyword evidence="4" id="KW-0408">Iron</keyword>
<dbReference type="Pfam" id="PF12801">
    <property type="entry name" value="Fer4_5"/>
    <property type="match status" value="2"/>
</dbReference>
<comment type="caution">
    <text evidence="9">The sequence shown here is derived from an EMBL/GenBank/DDBJ whole genome shotgun (WGS) entry which is preliminary data.</text>
</comment>
<dbReference type="STRING" id="596151.DesfrDRAFT_2575"/>
<protein>
    <submittedName>
        <fullName evidence="9">4Fe-4S ferredoxin iron-sulfur binding domain protein</fullName>
    </submittedName>
</protein>
<evidence type="ECO:0000256" key="3">
    <source>
        <dbReference type="ARBA" id="ARBA00022723"/>
    </source>
</evidence>
<keyword evidence="5" id="KW-0411">Iron-sulfur</keyword>
<feature type="transmembrane region" description="Helical" evidence="7">
    <location>
        <begin position="135"/>
        <end position="154"/>
    </location>
</feature>
<name>E1JY60_SOLFR</name>
<dbReference type="OrthoDB" id="9784262at2"/>
<evidence type="ECO:0000313" key="9">
    <source>
        <dbReference type="EMBL" id="EFL50634.1"/>
    </source>
</evidence>
<feature type="domain" description="4Fe-4S ferredoxin-type" evidence="8">
    <location>
        <begin position="219"/>
        <end position="249"/>
    </location>
</feature>
<proteinExistence type="predicted"/>
<evidence type="ECO:0000256" key="7">
    <source>
        <dbReference type="SAM" id="Phobius"/>
    </source>
</evidence>
<dbReference type="GO" id="GO:0005886">
    <property type="term" value="C:plasma membrane"/>
    <property type="evidence" value="ECO:0007669"/>
    <property type="project" value="UniProtKB-SubCell"/>
</dbReference>
<accession>E1JY60</accession>